<evidence type="ECO:0000259" key="7">
    <source>
        <dbReference type="PROSITE" id="PS51462"/>
    </source>
</evidence>
<dbReference type="SUPFAM" id="SSF55811">
    <property type="entry name" value="Nudix"/>
    <property type="match status" value="1"/>
</dbReference>
<dbReference type="PROSITE" id="PS51462">
    <property type="entry name" value="NUDIX"/>
    <property type="match status" value="1"/>
</dbReference>
<evidence type="ECO:0000256" key="5">
    <source>
        <dbReference type="ARBA" id="ARBA00022842"/>
    </source>
</evidence>
<evidence type="ECO:0000256" key="4">
    <source>
        <dbReference type="ARBA" id="ARBA00022801"/>
    </source>
</evidence>
<dbReference type="PANTHER" id="PTHR12992">
    <property type="entry name" value="NUDIX HYDROLASE"/>
    <property type="match status" value="1"/>
</dbReference>
<dbReference type="Gene3D" id="3.90.79.10">
    <property type="entry name" value="Nucleoside Triphosphate Pyrophosphohydrolase"/>
    <property type="match status" value="1"/>
</dbReference>
<organism evidence="8 9">
    <name type="scientific">Dioszegia hungarica</name>
    <dbReference type="NCBI Taxonomy" id="4972"/>
    <lineage>
        <taxon>Eukaryota</taxon>
        <taxon>Fungi</taxon>
        <taxon>Dikarya</taxon>
        <taxon>Basidiomycota</taxon>
        <taxon>Agaricomycotina</taxon>
        <taxon>Tremellomycetes</taxon>
        <taxon>Tremellales</taxon>
        <taxon>Bulleribasidiaceae</taxon>
        <taxon>Dioszegia</taxon>
    </lineage>
</organism>
<dbReference type="GO" id="GO:0010945">
    <property type="term" value="F:coenzyme A diphosphatase activity"/>
    <property type="evidence" value="ECO:0007669"/>
    <property type="project" value="InterPro"/>
</dbReference>
<dbReference type="GO" id="GO:0015938">
    <property type="term" value="P:coenzyme A catabolic process"/>
    <property type="evidence" value="ECO:0007669"/>
    <property type="project" value="TreeGrafter"/>
</dbReference>
<dbReference type="PANTHER" id="PTHR12992:SF45">
    <property type="entry name" value="NUDIX HYDROLASE DOMAIN-CONTAINING PROTEIN"/>
    <property type="match status" value="1"/>
</dbReference>
<feature type="domain" description="Nudix hydrolase" evidence="7">
    <location>
        <begin position="38"/>
        <end position="176"/>
    </location>
</feature>
<proteinExistence type="predicted"/>
<dbReference type="GeneID" id="77732399"/>
<dbReference type="GO" id="GO:0008893">
    <property type="term" value="F:guanosine-3',5'-bis(diphosphate) 3'-diphosphatase activity"/>
    <property type="evidence" value="ECO:0007669"/>
    <property type="project" value="UniProtKB-ARBA"/>
</dbReference>
<dbReference type="CDD" id="cd03426">
    <property type="entry name" value="NUDIX_CoAse_Nudt7"/>
    <property type="match status" value="1"/>
</dbReference>
<evidence type="ECO:0000313" key="9">
    <source>
        <dbReference type="Proteomes" id="UP001164286"/>
    </source>
</evidence>
<keyword evidence="4 8" id="KW-0378">Hydrolase</keyword>
<evidence type="ECO:0000256" key="1">
    <source>
        <dbReference type="ARBA" id="ARBA00001936"/>
    </source>
</evidence>
<reference evidence="8" key="1">
    <citation type="journal article" date="2022" name="G3 (Bethesda)">
        <title>High quality genome of the basidiomycete yeast Dioszegia hungarica PDD-24b-2 isolated from cloud water.</title>
        <authorList>
            <person name="Jarrige D."/>
            <person name="Haridas S."/>
            <person name="Bleykasten-Grosshans C."/>
            <person name="Joly M."/>
            <person name="Nadalig T."/>
            <person name="Sancelme M."/>
            <person name="Vuilleumier S."/>
            <person name="Grigoriev I.V."/>
            <person name="Amato P."/>
            <person name="Bringel F."/>
        </authorList>
    </citation>
    <scope>NUCLEOTIDE SEQUENCE</scope>
    <source>
        <strain evidence="8">PDD-24b-2</strain>
    </source>
</reference>
<gene>
    <name evidence="8" type="ORF">MKK02DRAFT_45014</name>
</gene>
<keyword evidence="3" id="KW-0479">Metal-binding</keyword>
<dbReference type="GO" id="GO:0034654">
    <property type="term" value="P:nucleobase-containing compound biosynthetic process"/>
    <property type="evidence" value="ECO:0007669"/>
    <property type="project" value="UniProtKB-ARBA"/>
</dbReference>
<dbReference type="RefSeq" id="XP_052946087.1">
    <property type="nucleotide sequence ID" value="XM_053093194.1"/>
</dbReference>
<evidence type="ECO:0000256" key="3">
    <source>
        <dbReference type="ARBA" id="ARBA00022723"/>
    </source>
</evidence>
<keyword evidence="9" id="KW-1185">Reference proteome</keyword>
<keyword evidence="5" id="KW-0460">Magnesium</keyword>
<dbReference type="InterPro" id="IPR015797">
    <property type="entry name" value="NUDIX_hydrolase-like_dom_sf"/>
</dbReference>
<comment type="caution">
    <text evidence="8">The sequence shown here is derived from an EMBL/GenBank/DDBJ whole genome shotgun (WGS) entry which is preliminary data.</text>
</comment>
<dbReference type="Pfam" id="PF00293">
    <property type="entry name" value="NUDIX"/>
    <property type="match status" value="1"/>
</dbReference>
<dbReference type="AlphaFoldDB" id="A0AA38H8X0"/>
<comment type="cofactor">
    <cofactor evidence="1">
        <name>Mn(2+)</name>
        <dbReference type="ChEBI" id="CHEBI:29035"/>
    </cofactor>
</comment>
<dbReference type="Proteomes" id="UP001164286">
    <property type="component" value="Unassembled WGS sequence"/>
</dbReference>
<name>A0AA38H8X0_9TREE</name>
<keyword evidence="6" id="KW-0464">Manganese</keyword>
<dbReference type="InterPro" id="IPR000086">
    <property type="entry name" value="NUDIX_hydrolase_dom"/>
</dbReference>
<dbReference type="InterPro" id="IPR045121">
    <property type="entry name" value="CoAse"/>
</dbReference>
<dbReference type="GO" id="GO:0090407">
    <property type="term" value="P:organophosphate biosynthetic process"/>
    <property type="evidence" value="ECO:0007669"/>
    <property type="project" value="UniProtKB-ARBA"/>
</dbReference>
<evidence type="ECO:0000256" key="6">
    <source>
        <dbReference type="ARBA" id="ARBA00023211"/>
    </source>
</evidence>
<dbReference type="FunFam" id="3.90.79.10:FF:000036">
    <property type="entry name" value="Nudix hydrolase 11"/>
    <property type="match status" value="1"/>
</dbReference>
<protein>
    <submittedName>
        <fullName evidence="8">NUDIX hydrolase domain-like protein</fullName>
    </submittedName>
</protein>
<sequence length="311" mass="34050">MPGSNPVPLESLLLPLKPESLQFTQYEPTKLTRRIPRKRTAAVAICLFVGRLGDLYVLLSTRADNMRSYASDTALPGGKYEEGDKNEEWTARREAYEEIGLPQDPEQVRCLCLLDPFLTGNGLIVTPVVLLIISTSINPILNPSEVQHLFSMPLPSFLYSHPSKIPGWHFGISTRVAAAASALAPGGLVIPPPPPIPYAEQGEAGVVGGGEGRYYGYRDIEWGPGTVRMHRFLTGREGTGVKPVYGLTAAILIRAAVVGYDQKPEFAMTAPTQKTMVERIEYEVRHGSGPLRRAIEAEGMSEDWVDPKAKL</sequence>
<evidence type="ECO:0000313" key="8">
    <source>
        <dbReference type="EMBL" id="KAI9636310.1"/>
    </source>
</evidence>
<comment type="cofactor">
    <cofactor evidence="2">
        <name>Mg(2+)</name>
        <dbReference type="ChEBI" id="CHEBI:18420"/>
    </cofactor>
</comment>
<dbReference type="EMBL" id="JAKWFO010000005">
    <property type="protein sequence ID" value="KAI9636310.1"/>
    <property type="molecule type" value="Genomic_DNA"/>
</dbReference>
<accession>A0AA38H8X0</accession>
<dbReference type="GO" id="GO:0005737">
    <property type="term" value="C:cytoplasm"/>
    <property type="evidence" value="ECO:0007669"/>
    <property type="project" value="UniProtKB-ARBA"/>
</dbReference>
<evidence type="ECO:0000256" key="2">
    <source>
        <dbReference type="ARBA" id="ARBA00001946"/>
    </source>
</evidence>
<dbReference type="GO" id="GO:0046872">
    <property type="term" value="F:metal ion binding"/>
    <property type="evidence" value="ECO:0007669"/>
    <property type="project" value="UniProtKB-KW"/>
</dbReference>